<dbReference type="SUPFAM" id="SSF161098">
    <property type="entry name" value="MetI-like"/>
    <property type="match status" value="1"/>
</dbReference>
<keyword evidence="2 7" id="KW-0813">Transport</keyword>
<keyword evidence="4 7" id="KW-0812">Transmembrane</keyword>
<feature type="transmembrane region" description="Helical" evidence="7">
    <location>
        <begin position="247"/>
        <end position="270"/>
    </location>
</feature>
<proteinExistence type="inferred from homology"/>
<dbReference type="EMBL" id="JBHSBI010000001">
    <property type="protein sequence ID" value="MFC4005737.1"/>
    <property type="molecule type" value="Genomic_DNA"/>
</dbReference>
<dbReference type="RefSeq" id="WP_379525915.1">
    <property type="nucleotide sequence ID" value="NZ_JBHSBI010000001.1"/>
</dbReference>
<evidence type="ECO:0000256" key="6">
    <source>
        <dbReference type="ARBA" id="ARBA00023136"/>
    </source>
</evidence>
<dbReference type="PROSITE" id="PS50928">
    <property type="entry name" value="ABC_TM1"/>
    <property type="match status" value="1"/>
</dbReference>
<dbReference type="InterPro" id="IPR000515">
    <property type="entry name" value="MetI-like"/>
</dbReference>
<evidence type="ECO:0000256" key="1">
    <source>
        <dbReference type="ARBA" id="ARBA00004651"/>
    </source>
</evidence>
<organism evidence="9 10">
    <name type="scientific">Nonomuraea purpurea</name>
    <dbReference type="NCBI Taxonomy" id="1849276"/>
    <lineage>
        <taxon>Bacteria</taxon>
        <taxon>Bacillati</taxon>
        <taxon>Actinomycetota</taxon>
        <taxon>Actinomycetes</taxon>
        <taxon>Streptosporangiales</taxon>
        <taxon>Streptosporangiaceae</taxon>
        <taxon>Nonomuraea</taxon>
    </lineage>
</organism>
<keyword evidence="3" id="KW-1003">Cell membrane</keyword>
<evidence type="ECO:0000256" key="3">
    <source>
        <dbReference type="ARBA" id="ARBA00022475"/>
    </source>
</evidence>
<evidence type="ECO:0000256" key="7">
    <source>
        <dbReference type="RuleBase" id="RU363032"/>
    </source>
</evidence>
<dbReference type="Proteomes" id="UP001595851">
    <property type="component" value="Unassembled WGS sequence"/>
</dbReference>
<feature type="transmembrane region" description="Helical" evidence="7">
    <location>
        <begin position="112"/>
        <end position="133"/>
    </location>
</feature>
<feature type="domain" description="ABC transmembrane type-1" evidence="8">
    <location>
        <begin position="77"/>
        <end position="270"/>
    </location>
</feature>
<feature type="transmembrane region" description="Helical" evidence="7">
    <location>
        <begin position="186"/>
        <end position="210"/>
    </location>
</feature>
<dbReference type="Gene3D" id="1.10.3720.10">
    <property type="entry name" value="MetI-like"/>
    <property type="match status" value="1"/>
</dbReference>
<keyword evidence="10" id="KW-1185">Reference proteome</keyword>
<feature type="transmembrane region" description="Helical" evidence="7">
    <location>
        <begin position="81"/>
        <end position="100"/>
    </location>
</feature>
<evidence type="ECO:0000313" key="10">
    <source>
        <dbReference type="Proteomes" id="UP001595851"/>
    </source>
</evidence>
<comment type="similarity">
    <text evidence="7">Belongs to the binding-protein-dependent transport system permease family.</text>
</comment>
<keyword evidence="6 7" id="KW-0472">Membrane</keyword>
<feature type="transmembrane region" description="Helical" evidence="7">
    <location>
        <begin position="145"/>
        <end position="166"/>
    </location>
</feature>
<dbReference type="Pfam" id="PF00528">
    <property type="entry name" value="BPD_transp_1"/>
    <property type="match status" value="1"/>
</dbReference>
<comment type="subcellular location">
    <subcellularLocation>
        <location evidence="1 7">Cell membrane</location>
        <topology evidence="1 7">Multi-pass membrane protein</topology>
    </subcellularLocation>
</comment>
<reference evidence="10" key="1">
    <citation type="journal article" date="2019" name="Int. J. Syst. Evol. Microbiol.">
        <title>The Global Catalogue of Microorganisms (GCM) 10K type strain sequencing project: providing services to taxonomists for standard genome sequencing and annotation.</title>
        <authorList>
            <consortium name="The Broad Institute Genomics Platform"/>
            <consortium name="The Broad Institute Genome Sequencing Center for Infectious Disease"/>
            <person name="Wu L."/>
            <person name="Ma J."/>
        </authorList>
    </citation>
    <scope>NUCLEOTIDE SEQUENCE [LARGE SCALE GENOMIC DNA]</scope>
    <source>
        <strain evidence="10">TBRC 1276</strain>
    </source>
</reference>
<comment type="caution">
    <text evidence="9">The sequence shown here is derived from an EMBL/GenBank/DDBJ whole genome shotgun (WGS) entry which is preliminary data.</text>
</comment>
<evidence type="ECO:0000256" key="2">
    <source>
        <dbReference type="ARBA" id="ARBA00022448"/>
    </source>
</evidence>
<name>A0ABV8FZA6_9ACTN</name>
<feature type="transmembrane region" description="Helical" evidence="7">
    <location>
        <begin position="15"/>
        <end position="37"/>
    </location>
</feature>
<dbReference type="PANTHER" id="PTHR43744:SF12">
    <property type="entry name" value="ABC TRANSPORTER PERMEASE PROTEIN MG189-RELATED"/>
    <property type="match status" value="1"/>
</dbReference>
<evidence type="ECO:0000313" key="9">
    <source>
        <dbReference type="EMBL" id="MFC4005737.1"/>
    </source>
</evidence>
<dbReference type="InterPro" id="IPR035906">
    <property type="entry name" value="MetI-like_sf"/>
</dbReference>
<evidence type="ECO:0000256" key="4">
    <source>
        <dbReference type="ARBA" id="ARBA00022692"/>
    </source>
</evidence>
<accession>A0ABV8FZA6</accession>
<dbReference type="CDD" id="cd06261">
    <property type="entry name" value="TM_PBP2"/>
    <property type="match status" value="1"/>
</dbReference>
<dbReference type="PANTHER" id="PTHR43744">
    <property type="entry name" value="ABC TRANSPORTER PERMEASE PROTEIN MG189-RELATED-RELATED"/>
    <property type="match status" value="1"/>
</dbReference>
<evidence type="ECO:0000256" key="5">
    <source>
        <dbReference type="ARBA" id="ARBA00022989"/>
    </source>
</evidence>
<keyword evidence="5 7" id="KW-1133">Transmembrane helix</keyword>
<evidence type="ECO:0000259" key="8">
    <source>
        <dbReference type="PROSITE" id="PS50928"/>
    </source>
</evidence>
<sequence>MTATGQVLPHRRAKILPTLVLLIGAIYCLVPVAWVLVASTKSNGELFSTFTFAPGTGLLDNLRDLFAYGDGLYLRWTANSVLYAGAGSAVSTLISTLAGYAMAKYDFRGRDILFYAILAGVLVPGMTLAIPQYLIMSEIDLVGGYWSVLLPGLISPFGIYLARVYAMASVPDATMEAARIDGASEYRIFGSIGLPMMVPGMVTIFLLQFVGTWNNFLLPYIMLSDETKFPITVGLYTLLSKGSGQPALYGIAIVGAAVSVLPLIALLLFLQRFWRLDLLSGGLKG</sequence>
<protein>
    <submittedName>
        <fullName evidence="9">Carbohydrate ABC transporter permease</fullName>
    </submittedName>
</protein>
<gene>
    <name evidence="9" type="ORF">ACFOY2_00785</name>
</gene>